<dbReference type="GeneID" id="121134189"/>
<name>A0ABM2WHX2_MESAU</name>
<feature type="region of interest" description="Disordered" evidence="1">
    <location>
        <begin position="54"/>
        <end position="95"/>
    </location>
</feature>
<dbReference type="InterPro" id="IPR032777">
    <property type="entry name" value="DUF4515"/>
</dbReference>
<feature type="compositionally biased region" description="Basic and acidic residues" evidence="1">
    <location>
        <begin position="65"/>
        <end position="79"/>
    </location>
</feature>
<organism evidence="3 4">
    <name type="scientific">Mesocricetus auratus</name>
    <name type="common">Golden hamster</name>
    <dbReference type="NCBI Taxonomy" id="10036"/>
    <lineage>
        <taxon>Eukaryota</taxon>
        <taxon>Metazoa</taxon>
        <taxon>Chordata</taxon>
        <taxon>Craniata</taxon>
        <taxon>Vertebrata</taxon>
        <taxon>Euteleostomi</taxon>
        <taxon>Mammalia</taxon>
        <taxon>Eutheria</taxon>
        <taxon>Euarchontoglires</taxon>
        <taxon>Glires</taxon>
        <taxon>Rodentia</taxon>
        <taxon>Myomorpha</taxon>
        <taxon>Muroidea</taxon>
        <taxon>Cricetidae</taxon>
        <taxon>Cricetinae</taxon>
        <taxon>Mesocricetus</taxon>
    </lineage>
</organism>
<evidence type="ECO:0000256" key="1">
    <source>
        <dbReference type="SAM" id="MobiDB-lite"/>
    </source>
</evidence>
<sequence length="386" mass="44135">MCSQGSVFHFLKTRRLQYTGAHEGLVRQASRPAPRVYLAVQEIKFLRTVPASRRGLGNRQPSLKELPHLSRGKKPEHLPRLTSSVSEGHSPDPKVRLYNLRGDSVEGLGHRWTFAGHMGLLKTGPEVVTAWEAQAKRRTVTLLSKARKQTEKAPNPGDTRKFLEQEVVVSTKNPSEKWQPKRSLEDLRWDHLGEAGDTEEPRQPQELCRCSNHVPPLEENTFLQGKKIKPHSRHPMQMLCPTSLREEEPGEELKPVPPDKDKLKDLKASKERDAQPQFLWEDTFLEGQARVLDQNLWAEAKSQFLNRRKMQVLEVLAKSHDKEFCAVNTRGKIQLSFQDNKQGVSGRNIVRHKWQPREEGWDPTIQGTPVTLAVRAHTYLPSGFKR</sequence>
<evidence type="ECO:0000313" key="3">
    <source>
        <dbReference type="Proteomes" id="UP000886700"/>
    </source>
</evidence>
<proteinExistence type="predicted"/>
<feature type="domain" description="DUF4515" evidence="2">
    <location>
        <begin position="181"/>
        <end position="326"/>
    </location>
</feature>
<gene>
    <name evidence="4" type="primary">LOC121134189</name>
</gene>
<reference evidence="4" key="1">
    <citation type="submission" date="2025-08" db="UniProtKB">
        <authorList>
            <consortium name="RefSeq"/>
        </authorList>
    </citation>
    <scope>IDENTIFICATION</scope>
    <source>
        <tissue evidence="4">Liver</tissue>
    </source>
</reference>
<dbReference type="RefSeq" id="XP_040587931.1">
    <property type="nucleotide sequence ID" value="XM_040731997.1"/>
</dbReference>
<keyword evidence="3" id="KW-1185">Reference proteome</keyword>
<evidence type="ECO:0000259" key="2">
    <source>
        <dbReference type="Pfam" id="PF14988"/>
    </source>
</evidence>
<accession>A0ABM2WHX2</accession>
<protein>
    <submittedName>
        <fullName evidence="4">Protein Tex24-like</fullName>
    </submittedName>
</protein>
<evidence type="ECO:0000313" key="4">
    <source>
        <dbReference type="RefSeq" id="XP_040587931.1"/>
    </source>
</evidence>
<dbReference type="Pfam" id="PF14988">
    <property type="entry name" value="DUF4515"/>
    <property type="match status" value="1"/>
</dbReference>
<dbReference type="Proteomes" id="UP000886700">
    <property type="component" value="Unplaced"/>
</dbReference>